<dbReference type="Gene3D" id="1.20.120.160">
    <property type="entry name" value="HPT domain"/>
    <property type="match status" value="1"/>
</dbReference>
<feature type="modified residue" description="Phosphohistidine" evidence="14">
    <location>
        <position position="1137"/>
    </location>
</feature>
<name>A0ABU8PZ39_9GAMM</name>
<dbReference type="InterPro" id="IPR008207">
    <property type="entry name" value="Sig_transdc_His_kin_Hpt_dom"/>
</dbReference>
<dbReference type="InterPro" id="IPR003661">
    <property type="entry name" value="HisK_dim/P_dom"/>
</dbReference>
<dbReference type="Pfam" id="PF02518">
    <property type="entry name" value="HATPase_c"/>
    <property type="match status" value="1"/>
</dbReference>
<evidence type="ECO:0000256" key="11">
    <source>
        <dbReference type="ARBA" id="ARBA00022989"/>
    </source>
</evidence>
<dbReference type="EMBL" id="JBBGZW010000002">
    <property type="protein sequence ID" value="MEJ5047752.1"/>
    <property type="molecule type" value="Genomic_DNA"/>
</dbReference>
<dbReference type="Pfam" id="PF08448">
    <property type="entry name" value="PAS_4"/>
    <property type="match status" value="1"/>
</dbReference>
<accession>A0ABU8PZ39</accession>
<evidence type="ECO:0000256" key="8">
    <source>
        <dbReference type="ARBA" id="ARBA00022692"/>
    </source>
</evidence>
<keyword evidence="22" id="KW-1185">Reference proteome</keyword>
<dbReference type="PANTHER" id="PTHR43047:SF72">
    <property type="entry name" value="OSMOSENSING HISTIDINE PROTEIN KINASE SLN1"/>
    <property type="match status" value="1"/>
</dbReference>
<keyword evidence="13 16" id="KW-0472">Membrane</keyword>
<evidence type="ECO:0000256" key="9">
    <source>
        <dbReference type="ARBA" id="ARBA00022777"/>
    </source>
</evidence>
<dbReference type="PROSITE" id="PS50109">
    <property type="entry name" value="HIS_KIN"/>
    <property type="match status" value="1"/>
</dbReference>
<dbReference type="InterPro" id="IPR003594">
    <property type="entry name" value="HATPase_dom"/>
</dbReference>
<dbReference type="SUPFAM" id="SSF55874">
    <property type="entry name" value="ATPase domain of HSP90 chaperone/DNA topoisomerase II/histidine kinase"/>
    <property type="match status" value="1"/>
</dbReference>
<keyword evidence="10" id="KW-0067">ATP-binding</keyword>
<evidence type="ECO:0000259" key="19">
    <source>
        <dbReference type="PROSITE" id="PS50110"/>
    </source>
</evidence>
<keyword evidence="17" id="KW-0732">Signal</keyword>
<dbReference type="InterPro" id="IPR011006">
    <property type="entry name" value="CheY-like_superfamily"/>
</dbReference>
<dbReference type="InterPro" id="IPR036097">
    <property type="entry name" value="HisK_dim/P_sf"/>
</dbReference>
<keyword evidence="4" id="KW-1003">Cell membrane</keyword>
<evidence type="ECO:0000256" key="2">
    <source>
        <dbReference type="ARBA" id="ARBA00004429"/>
    </source>
</evidence>
<evidence type="ECO:0000256" key="13">
    <source>
        <dbReference type="ARBA" id="ARBA00023136"/>
    </source>
</evidence>
<dbReference type="RefSeq" id="WP_180823972.1">
    <property type="nucleotide sequence ID" value="NZ_JACAWY010000002.1"/>
</dbReference>
<keyword evidence="8 16" id="KW-0812">Transmembrane</keyword>
<keyword evidence="7" id="KW-0808">Transferase</keyword>
<gene>
    <name evidence="21" type="ORF">WH298_21410</name>
</gene>
<feature type="modified residue" description="4-aspartylphosphate" evidence="15">
    <location>
        <position position="1010"/>
    </location>
</feature>
<reference evidence="21 22" key="1">
    <citation type="submission" date="2023-12" db="EMBL/GenBank/DDBJ databases">
        <title>Gut-associated functions are favored during microbiome assembly across C. elegans life.</title>
        <authorList>
            <person name="Zimmermann J."/>
        </authorList>
    </citation>
    <scope>NUCLEOTIDE SEQUENCE [LARGE SCALE GENOMIC DNA]</scope>
    <source>
        <strain evidence="21 22">BIGb0393</strain>
    </source>
</reference>
<dbReference type="Gene3D" id="3.40.50.2300">
    <property type="match status" value="1"/>
</dbReference>
<dbReference type="InterPro" id="IPR001638">
    <property type="entry name" value="Solute-binding_3/MltF_N"/>
</dbReference>
<feature type="domain" description="HPt" evidence="20">
    <location>
        <begin position="1098"/>
        <end position="1193"/>
    </location>
</feature>
<dbReference type="SMART" id="SM00387">
    <property type="entry name" value="HATPase_c"/>
    <property type="match status" value="1"/>
</dbReference>
<comment type="caution">
    <text evidence="21">The sequence shown here is derived from an EMBL/GenBank/DDBJ whole genome shotgun (WGS) entry which is preliminary data.</text>
</comment>
<sequence>MLRKLLNSGIALVLLSLLATAVSAASTPLTLVPRSEVITTQVKFDAPITRWLAQHPTLKVGVWGPDQPPIYLSVDPTTYEGLAADYIHVLERALDVKVEVHRFASPADAQAALAAGSIDLLSAYNADLYPSDNIVPSLPWLLDHSVLLLRDKEPANSPLNLTGRTLNYIADYSRASELAQAYPDASIKPELSYINAVSAVAWGQSDATWINRSTADFIIRNGFATKFRIIQSPVLSNLNLSFGVSKSNPLLLRAINESLNRIPLASRIGIANRWGLTSDNVIKANPLALTAEEQNWLRTHPEITVLFNATTAPNAFINKEGKLNGVVVDLMNTLASRYGMKFNFIAAHGRAEMIRLGQQHPDALYAVVPMTADYQTTWNVLTTRPYLMTPVVLMVNATSPTLSSLTAMRGRKIAVTQFNPITPWLQQHYPDIAIVTNPSVEMGYAMMKKGEVDGVVTTQFDANYLLASDPERGFKIGIRLGDDIARIAMAANPDNPLLVSIMNKALLDLPPESLQRINAHWQPKNNVLRQPSWRDWQGVIVKVAACIVLVVALLLLWTRHIHRISRQRESARRALADQLAFVRTLIDASPIALYVMDREKRLVHSNPALRQALNAGEDKTLAEYLLESDHLDEQVKDRLRTIIKRVMTDGVPEVYEGPLKLNNAICFVHHWIVPWRDTNNEVVGVIGGWLDISEKEKLVNDLRSAKDEADLANQSKSVFLSSMSHEIRTPMNAIIGLLELEVNEHQQQGINNENVRVAWESAKSLLLLIGDILDLSKIESGTYELRPSCIDVPQLVSSVVNLFENRAREKDLELTLEVELEHTTYLLDPLMINQLVSNLVSNAIKFTDSGSVTVSVYQSQEVNDGRSDLVIDVTDTGPGLTSEQQERIFAPFVQVEGRKARLGTGLGLSICRRLAELMGGELQVESEPGEGASFLFYFSAEACAAETIALSADDDERSMHVLIVDDHSPNRLLLTQQLEMMGHQVIAAESGEQALEILHSGVAVDLITTDVTMPGMDGFELTRHIRQLELQHNKAPKPILGLTAHAQSSVVDKCREAGMNECLFKPVRSAQLHDAVNRLMGRSAFTPVKDIISDDQKRLQALKFLHEEVIRTNRSDLHKLTKMVESGDRLQIAKMAHRLLGGARIMQRNELEEACALLENISQDESCTISDFREALIAITERVDELERQLTADGE</sequence>
<evidence type="ECO:0000256" key="14">
    <source>
        <dbReference type="PROSITE-ProRule" id="PRU00110"/>
    </source>
</evidence>
<dbReference type="SMART" id="SM00062">
    <property type="entry name" value="PBPb"/>
    <property type="match status" value="2"/>
</dbReference>
<dbReference type="CDD" id="cd16922">
    <property type="entry name" value="HATPase_EvgS-ArcB-TorS-like"/>
    <property type="match status" value="1"/>
</dbReference>
<feature type="domain" description="Response regulatory" evidence="19">
    <location>
        <begin position="960"/>
        <end position="1080"/>
    </location>
</feature>
<dbReference type="SUPFAM" id="SSF55785">
    <property type="entry name" value="PYP-like sensor domain (PAS domain)"/>
    <property type="match status" value="1"/>
</dbReference>
<dbReference type="InterPro" id="IPR004358">
    <property type="entry name" value="Sig_transdc_His_kin-like_C"/>
</dbReference>
<dbReference type="SUPFAM" id="SSF52172">
    <property type="entry name" value="CheY-like"/>
    <property type="match status" value="1"/>
</dbReference>
<dbReference type="SMART" id="SM00388">
    <property type="entry name" value="HisKA"/>
    <property type="match status" value="1"/>
</dbReference>
<evidence type="ECO:0000256" key="16">
    <source>
        <dbReference type="SAM" id="Phobius"/>
    </source>
</evidence>
<dbReference type="InterPro" id="IPR036890">
    <property type="entry name" value="HATPase_C_sf"/>
</dbReference>
<dbReference type="EC" id="2.7.13.3" evidence="3"/>
<dbReference type="Gene3D" id="1.10.287.130">
    <property type="match status" value="1"/>
</dbReference>
<dbReference type="SUPFAM" id="SSF53850">
    <property type="entry name" value="Periplasmic binding protein-like II"/>
    <property type="match status" value="2"/>
</dbReference>
<dbReference type="Gene3D" id="3.30.450.20">
    <property type="entry name" value="PAS domain"/>
    <property type="match status" value="1"/>
</dbReference>
<evidence type="ECO:0000256" key="10">
    <source>
        <dbReference type="ARBA" id="ARBA00022840"/>
    </source>
</evidence>
<comment type="catalytic activity">
    <reaction evidence="1">
        <text>ATP + protein L-histidine = ADP + protein N-phospho-L-histidine.</text>
        <dbReference type="EC" id="2.7.13.3"/>
    </reaction>
</comment>
<keyword evidence="12" id="KW-0902">Two-component regulatory system</keyword>
<dbReference type="Gene3D" id="3.30.565.10">
    <property type="entry name" value="Histidine kinase-like ATPase, C-terminal domain"/>
    <property type="match status" value="1"/>
</dbReference>
<evidence type="ECO:0000256" key="15">
    <source>
        <dbReference type="PROSITE-ProRule" id="PRU00169"/>
    </source>
</evidence>
<keyword evidence="11 16" id="KW-1133">Transmembrane helix</keyword>
<evidence type="ECO:0000259" key="20">
    <source>
        <dbReference type="PROSITE" id="PS50894"/>
    </source>
</evidence>
<evidence type="ECO:0000256" key="5">
    <source>
        <dbReference type="ARBA" id="ARBA00022519"/>
    </source>
</evidence>
<evidence type="ECO:0000256" key="3">
    <source>
        <dbReference type="ARBA" id="ARBA00012438"/>
    </source>
</evidence>
<feature type="transmembrane region" description="Helical" evidence="16">
    <location>
        <begin position="536"/>
        <end position="558"/>
    </location>
</feature>
<evidence type="ECO:0000313" key="21">
    <source>
        <dbReference type="EMBL" id="MEJ5047752.1"/>
    </source>
</evidence>
<dbReference type="SUPFAM" id="SSF47384">
    <property type="entry name" value="Homodimeric domain of signal transducing histidine kinase"/>
    <property type="match status" value="1"/>
</dbReference>
<comment type="subcellular location">
    <subcellularLocation>
        <location evidence="2">Cell inner membrane</location>
        <topology evidence="2">Multi-pass membrane protein</topology>
    </subcellularLocation>
</comment>
<keyword evidence="5" id="KW-0997">Cell inner membrane</keyword>
<dbReference type="InterPro" id="IPR001789">
    <property type="entry name" value="Sig_transdc_resp-reg_receiver"/>
</dbReference>
<evidence type="ECO:0000256" key="4">
    <source>
        <dbReference type="ARBA" id="ARBA00022475"/>
    </source>
</evidence>
<dbReference type="PROSITE" id="PS50894">
    <property type="entry name" value="HPT"/>
    <property type="match status" value="1"/>
</dbReference>
<protein>
    <recommendedName>
        <fullName evidence="3">histidine kinase</fullName>
        <ecNumber evidence="3">2.7.13.3</ecNumber>
    </recommendedName>
</protein>
<feature type="signal peptide" evidence="17">
    <location>
        <begin position="1"/>
        <end position="24"/>
    </location>
</feature>
<evidence type="ECO:0000256" key="17">
    <source>
        <dbReference type="SAM" id="SignalP"/>
    </source>
</evidence>
<dbReference type="InterPro" id="IPR035965">
    <property type="entry name" value="PAS-like_dom_sf"/>
</dbReference>
<dbReference type="PROSITE" id="PS50110">
    <property type="entry name" value="RESPONSE_REGULATORY"/>
    <property type="match status" value="1"/>
</dbReference>
<feature type="domain" description="Histidine kinase" evidence="18">
    <location>
        <begin position="722"/>
        <end position="942"/>
    </location>
</feature>
<evidence type="ECO:0000256" key="12">
    <source>
        <dbReference type="ARBA" id="ARBA00023012"/>
    </source>
</evidence>
<evidence type="ECO:0000256" key="7">
    <source>
        <dbReference type="ARBA" id="ARBA00022679"/>
    </source>
</evidence>
<evidence type="ECO:0000313" key="22">
    <source>
        <dbReference type="Proteomes" id="UP001362100"/>
    </source>
</evidence>
<dbReference type="Proteomes" id="UP001362100">
    <property type="component" value="Unassembled WGS sequence"/>
</dbReference>
<evidence type="ECO:0000259" key="18">
    <source>
        <dbReference type="PROSITE" id="PS50109"/>
    </source>
</evidence>
<dbReference type="InterPro" id="IPR013656">
    <property type="entry name" value="PAS_4"/>
</dbReference>
<dbReference type="SMART" id="SM00448">
    <property type="entry name" value="REC"/>
    <property type="match status" value="1"/>
</dbReference>
<dbReference type="InterPro" id="IPR036641">
    <property type="entry name" value="HPT_dom_sf"/>
</dbReference>
<keyword evidence="10" id="KW-0547">Nucleotide-binding</keyword>
<dbReference type="InterPro" id="IPR005467">
    <property type="entry name" value="His_kinase_dom"/>
</dbReference>
<proteinExistence type="predicted"/>
<dbReference type="SUPFAM" id="SSF47226">
    <property type="entry name" value="Histidine-containing phosphotransfer domain, HPT domain"/>
    <property type="match status" value="1"/>
</dbReference>
<organism evidence="21 22">
    <name type="scientific">Pantoea nemavictus</name>
    <dbReference type="NCBI Taxonomy" id="2726955"/>
    <lineage>
        <taxon>Bacteria</taxon>
        <taxon>Pseudomonadati</taxon>
        <taxon>Pseudomonadota</taxon>
        <taxon>Gammaproteobacteria</taxon>
        <taxon>Enterobacterales</taxon>
        <taxon>Erwiniaceae</taxon>
        <taxon>Pantoea</taxon>
    </lineage>
</organism>
<keyword evidence="9" id="KW-0418">Kinase</keyword>
<dbReference type="Pfam" id="PF00497">
    <property type="entry name" value="SBP_bac_3"/>
    <property type="match status" value="1"/>
</dbReference>
<dbReference type="CDD" id="cd17546">
    <property type="entry name" value="REC_hyHK_CKI1_RcsC-like"/>
    <property type="match status" value="1"/>
</dbReference>
<dbReference type="Pfam" id="PF00072">
    <property type="entry name" value="Response_reg"/>
    <property type="match status" value="1"/>
</dbReference>
<dbReference type="Gene3D" id="3.40.190.10">
    <property type="entry name" value="Periplasmic binding protein-like II"/>
    <property type="match status" value="4"/>
</dbReference>
<dbReference type="CDD" id="cd00082">
    <property type="entry name" value="HisKA"/>
    <property type="match status" value="1"/>
</dbReference>
<feature type="chain" id="PRO_5046631041" description="histidine kinase" evidence="17">
    <location>
        <begin position="25"/>
        <end position="1195"/>
    </location>
</feature>
<dbReference type="Pfam" id="PF00512">
    <property type="entry name" value="HisKA"/>
    <property type="match status" value="1"/>
</dbReference>
<evidence type="ECO:0000256" key="6">
    <source>
        <dbReference type="ARBA" id="ARBA00022553"/>
    </source>
</evidence>
<dbReference type="PANTHER" id="PTHR43047">
    <property type="entry name" value="TWO-COMPONENT HISTIDINE PROTEIN KINASE"/>
    <property type="match status" value="1"/>
</dbReference>
<dbReference type="PRINTS" id="PR00344">
    <property type="entry name" value="BCTRLSENSOR"/>
</dbReference>
<evidence type="ECO:0000256" key="1">
    <source>
        <dbReference type="ARBA" id="ARBA00000085"/>
    </source>
</evidence>
<feature type="transmembrane region" description="Helical" evidence="16">
    <location>
        <begin position="579"/>
        <end position="596"/>
    </location>
</feature>
<keyword evidence="6 15" id="KW-0597">Phosphoprotein</keyword>